<evidence type="ECO:0008006" key="8">
    <source>
        <dbReference type="Google" id="ProtNLM"/>
    </source>
</evidence>
<proteinExistence type="predicted"/>
<feature type="compositionally biased region" description="Basic and acidic residues" evidence="2">
    <location>
        <begin position="1051"/>
        <end position="1069"/>
    </location>
</feature>
<feature type="compositionally biased region" description="Polar residues" evidence="2">
    <location>
        <begin position="627"/>
        <end position="660"/>
    </location>
</feature>
<keyword evidence="1" id="KW-0863">Zinc-finger</keyword>
<dbReference type="PANTHER" id="PTHR12436:SF4">
    <property type="entry name" value="LEUKOCYTE RECEPTOR CLUSTER MEMBER 8"/>
    <property type="match status" value="1"/>
</dbReference>
<dbReference type="PROSITE" id="PS50250">
    <property type="entry name" value="PCI"/>
    <property type="match status" value="1"/>
</dbReference>
<feature type="compositionally biased region" description="Basic residues" evidence="2">
    <location>
        <begin position="1010"/>
        <end position="1020"/>
    </location>
</feature>
<feature type="domain" description="CTLH" evidence="4">
    <location>
        <begin position="179"/>
        <end position="236"/>
    </location>
</feature>
<feature type="compositionally biased region" description="Low complexity" evidence="2">
    <location>
        <begin position="1108"/>
        <end position="1118"/>
    </location>
</feature>
<dbReference type="InterPro" id="IPR045107">
    <property type="entry name" value="SAC3/GANP/THP3"/>
</dbReference>
<dbReference type="PROSITE" id="PS50896">
    <property type="entry name" value="LISH"/>
    <property type="match status" value="1"/>
</dbReference>
<dbReference type="Gene3D" id="1.25.40.990">
    <property type="match status" value="1"/>
</dbReference>
<dbReference type="GO" id="GO:0008270">
    <property type="term" value="F:zinc ion binding"/>
    <property type="evidence" value="ECO:0007669"/>
    <property type="project" value="UniProtKB-KW"/>
</dbReference>
<name>A0AAU9P0Y2_9ASTR</name>
<feature type="compositionally biased region" description="Low complexity" evidence="2">
    <location>
        <begin position="1159"/>
        <end position="1170"/>
    </location>
</feature>
<dbReference type="CDD" id="cd16659">
    <property type="entry name" value="RING-Ubox_Emp"/>
    <property type="match status" value="1"/>
</dbReference>
<dbReference type="InterPro" id="IPR000717">
    <property type="entry name" value="PCI_dom"/>
</dbReference>
<dbReference type="InterPro" id="IPR024964">
    <property type="entry name" value="CTLH/CRA"/>
</dbReference>
<keyword evidence="1" id="KW-0862">Zinc</keyword>
<keyword evidence="7" id="KW-1185">Reference proteome</keyword>
<comment type="caution">
    <text evidence="6">The sequence shown here is derived from an EMBL/GenBank/DDBJ whole genome shotgun (WGS) entry which is preliminary data.</text>
</comment>
<feature type="compositionally biased region" description="Low complexity" evidence="2">
    <location>
        <begin position="563"/>
        <end position="626"/>
    </location>
</feature>
<dbReference type="SMART" id="SM00668">
    <property type="entry name" value="CTLH"/>
    <property type="match status" value="1"/>
</dbReference>
<evidence type="ECO:0000259" key="5">
    <source>
        <dbReference type="PROSITE" id="PS51867"/>
    </source>
</evidence>
<organism evidence="6 7">
    <name type="scientific">Lactuca virosa</name>
    <dbReference type="NCBI Taxonomy" id="75947"/>
    <lineage>
        <taxon>Eukaryota</taxon>
        <taxon>Viridiplantae</taxon>
        <taxon>Streptophyta</taxon>
        <taxon>Embryophyta</taxon>
        <taxon>Tracheophyta</taxon>
        <taxon>Spermatophyta</taxon>
        <taxon>Magnoliopsida</taxon>
        <taxon>eudicotyledons</taxon>
        <taxon>Gunneridae</taxon>
        <taxon>Pentapetalae</taxon>
        <taxon>asterids</taxon>
        <taxon>campanulids</taxon>
        <taxon>Asterales</taxon>
        <taxon>Asteraceae</taxon>
        <taxon>Cichorioideae</taxon>
        <taxon>Cichorieae</taxon>
        <taxon>Lactucinae</taxon>
        <taxon>Lactuca</taxon>
    </lineage>
</organism>
<evidence type="ECO:0000256" key="1">
    <source>
        <dbReference type="PROSITE-ProRule" id="PRU01215"/>
    </source>
</evidence>
<evidence type="ECO:0000256" key="2">
    <source>
        <dbReference type="SAM" id="MobiDB-lite"/>
    </source>
</evidence>
<dbReference type="Pfam" id="PF10607">
    <property type="entry name" value="CTLH"/>
    <property type="match status" value="1"/>
</dbReference>
<feature type="region of interest" description="Disordered" evidence="2">
    <location>
        <begin position="917"/>
        <end position="941"/>
    </location>
</feature>
<dbReference type="SMART" id="SM00757">
    <property type="entry name" value="CRA"/>
    <property type="match status" value="1"/>
</dbReference>
<feature type="zinc finger region" description="RING-Gid-type" evidence="1">
    <location>
        <begin position="327"/>
        <end position="400"/>
    </location>
</feature>
<evidence type="ECO:0000313" key="7">
    <source>
        <dbReference type="Proteomes" id="UP001157418"/>
    </source>
</evidence>
<dbReference type="FunFam" id="1.25.40.990:FF:000005">
    <property type="entry name" value="Putative SAC3/GANP family protein"/>
    <property type="match status" value="1"/>
</dbReference>
<dbReference type="Proteomes" id="UP001157418">
    <property type="component" value="Unassembled WGS sequence"/>
</dbReference>
<feature type="region of interest" description="Disordered" evidence="2">
    <location>
        <begin position="981"/>
        <end position="1170"/>
    </location>
</feature>
<dbReference type="EMBL" id="CAKMRJ010005523">
    <property type="protein sequence ID" value="CAH1443735.1"/>
    <property type="molecule type" value="Genomic_DNA"/>
</dbReference>
<feature type="region of interest" description="Disordered" evidence="2">
    <location>
        <begin position="491"/>
        <end position="516"/>
    </location>
</feature>
<dbReference type="InterPro" id="IPR006595">
    <property type="entry name" value="CTLH_C"/>
</dbReference>
<dbReference type="InterPro" id="IPR005062">
    <property type="entry name" value="SAC3/GANP/THP3_conserved"/>
</dbReference>
<feature type="domain" description="RING-Gid-type" evidence="5">
    <location>
        <begin position="327"/>
        <end position="400"/>
    </location>
</feature>
<feature type="compositionally biased region" description="Polar residues" evidence="2">
    <location>
        <begin position="1036"/>
        <end position="1045"/>
    </location>
</feature>
<dbReference type="InterPro" id="IPR013144">
    <property type="entry name" value="CRA_dom"/>
</dbReference>
<dbReference type="PANTHER" id="PTHR12436">
    <property type="entry name" value="80 KDA MCM3-ASSOCIATED PROTEIN"/>
    <property type="match status" value="1"/>
</dbReference>
<protein>
    <recommendedName>
        <fullName evidence="8">PCI domain-containing protein</fullName>
    </recommendedName>
</protein>
<feature type="region of interest" description="Disordered" evidence="2">
    <location>
        <begin position="563"/>
        <end position="660"/>
    </location>
</feature>
<dbReference type="GO" id="GO:0061630">
    <property type="term" value="F:ubiquitin protein ligase activity"/>
    <property type="evidence" value="ECO:0007669"/>
    <property type="project" value="InterPro"/>
</dbReference>
<sequence length="1487" mass="165859">MESNTNGNSAVSNATISSATAASFPSVHGAVPSSKLTQLTESLKLEHQFLRVPFEHYKKTIRANHRAVEKEVSAVMSTLSDSGDLSQDDAVKHLNSLVSRLQGLKRKLEDGSRAEHLQAQRCKARLDHLESAGADNISEWNNTRLKRILVDYMLRMSYYTTATQLAESSHIQDLVDIEIFYEAKRVMDALRNKEVAPALAWCADNKSRLKKSKSKFEFQLRLQEFIELVRNEKNLQAVTYSRKHLSPWAASYMKEFQKVFATLAFTCNTGCETYKVLFDAKQWDFLMEQFKQEFCRLYGMTLEPLLNIYLQAGLSALKTPFCYEDDCPKEDPLSQESFRKLAMPLPYSKQHHSKLVCYITKELMDTENPPLVLPNGYVYSTKALEEMARNNNGTITCPRTRDVFSYNVGNKVFCITSSRLTLDIHKEDAFDAMMNQGVTDTITTLDPNSLEHHAVDSSHGQAQSYYASSSAPESASWTMYGAVSDSTGNKTYPSANFSHDQRSEPQSRNLQDGLSVASAGTVSSSGAANLEYANYATPTATATATYPNNDPYGYGNTGYAGYYSSSYQQQQPNQSYPQQQPNQSYPQQQPNQSYPQQQQQPNQSYPQQQQQPNQSYPQQQPNQSSQTYVQPSQTYAQPAGAYQSTGAPHQPISSFQNTGSYPGPASYSTTYYNPGDYQTSGGYPSANYNNQTNSWNQGSYPSYGHQYPNYTTDSNVAYTAQNNTPVASVQYQQDYNKQWTDYYNQTEVTCAPGTENVSSTSAPNLVSPVPVPVPVVANAYSAPNSQQVASTAPISSSWKPESGLSELPSVQPSAAIKNVHESYWKQGSQGYQNYHVTPMQSGFQKPLEALPQRPNVQQYTASHQVPQTYQPPPQTSVPFGVNKVQIPTNPRISSNLPKNNNSTIGATKPAYIGVSLPNPNDNTSSHAAAADSADKPGTLPKSLRGYVERALARCKDDRQMAACQNVLKEVITKASTEGTLSTRDWDTEPLFPIPNTDTINNESTPPSLMKNRRSPNRRAKSRWEPLPDEKPVEKQSFFTPESVKSSGGFHSIERDKQFSTGKPENKESNKFSNLRFFLSNQKETNKSGFRPAKRQHIGEGKSAPVNHNNNNNNDSSSSDSDKEQGLTAYYASAITLADSPEEKKRRESRSKRFEKNHGNRTTYNNNNKAKNLYTRRASMSMLANSSNTNTSDDGGGASRAVEDIDWDSLTVKGTCQEIEKRYLRLTSAPDPSTVRPEEVLEKALVMVQESQKNYLYKCDQLKSIRQDLTVQRIRNELTVKVYETHARLAIEVGDLSEINQCQSQLQTLYAEGIKGCHMEFSAYNLLCVILHSKNNRDHLSAMSRLSVEARKDEAVKHALAVRAAVTSGNYVLFFRLYKIAPNLNTCLMDLYVEKMRYAAVKCMTRSYRPTLPVNYVAQVLGFQENGLEECTEWLKAHGASLAMDNSGEMMIDAKASMASLFMPEPDDAVSHGDASLAVNDFLTRSLS</sequence>
<feature type="compositionally biased region" description="Polar residues" evidence="2">
    <location>
        <begin position="995"/>
        <end position="1006"/>
    </location>
</feature>
<feature type="domain" description="PCI" evidence="3">
    <location>
        <begin position="1294"/>
        <end position="1465"/>
    </location>
</feature>
<dbReference type="InterPro" id="IPR044063">
    <property type="entry name" value="ZF_RING_GID"/>
</dbReference>
<evidence type="ECO:0000259" key="4">
    <source>
        <dbReference type="PROSITE" id="PS50897"/>
    </source>
</evidence>
<dbReference type="PROSITE" id="PS50897">
    <property type="entry name" value="CTLH"/>
    <property type="match status" value="1"/>
</dbReference>
<evidence type="ECO:0000259" key="3">
    <source>
        <dbReference type="PROSITE" id="PS50250"/>
    </source>
</evidence>
<feature type="compositionally biased region" description="Basic and acidic residues" evidence="2">
    <location>
        <begin position="1021"/>
        <end position="1033"/>
    </location>
</feature>
<gene>
    <name evidence="6" type="ORF">LVIROSA_LOCUS29630</name>
</gene>
<dbReference type="PROSITE" id="PS51867">
    <property type="entry name" value="ZF_RING_GID"/>
    <property type="match status" value="1"/>
</dbReference>
<dbReference type="Pfam" id="PF03399">
    <property type="entry name" value="SAC3_GANP"/>
    <property type="match status" value="1"/>
</dbReference>
<accession>A0AAU9P0Y2</accession>
<keyword evidence="1" id="KW-0479">Metal-binding</keyword>
<dbReference type="SUPFAM" id="SSF57850">
    <property type="entry name" value="RING/U-box"/>
    <property type="match status" value="1"/>
</dbReference>
<feature type="compositionally biased region" description="Basic and acidic residues" evidence="2">
    <location>
        <begin position="1140"/>
        <end position="1157"/>
    </location>
</feature>
<dbReference type="GO" id="GO:0005634">
    <property type="term" value="C:nucleus"/>
    <property type="evidence" value="ECO:0007669"/>
    <property type="project" value="TreeGrafter"/>
</dbReference>
<evidence type="ECO:0000313" key="6">
    <source>
        <dbReference type="EMBL" id="CAH1443735.1"/>
    </source>
</evidence>
<dbReference type="InterPro" id="IPR006594">
    <property type="entry name" value="LisH"/>
</dbReference>
<reference evidence="6 7" key="1">
    <citation type="submission" date="2022-01" db="EMBL/GenBank/DDBJ databases">
        <authorList>
            <person name="Xiong W."/>
            <person name="Schranz E."/>
        </authorList>
    </citation>
    <scope>NUCLEOTIDE SEQUENCE [LARGE SCALE GENOMIC DNA]</scope>
</reference>